<name>A0AAD5NK61_ACENE</name>
<evidence type="ECO:0000256" key="1">
    <source>
        <dbReference type="SAM" id="SignalP"/>
    </source>
</evidence>
<evidence type="ECO:0000313" key="2">
    <source>
        <dbReference type="EMBL" id="KAI9164715.1"/>
    </source>
</evidence>
<dbReference type="AlphaFoldDB" id="A0AAD5NK61"/>
<organism evidence="2 3">
    <name type="scientific">Acer negundo</name>
    <name type="common">Box elder</name>
    <dbReference type="NCBI Taxonomy" id="4023"/>
    <lineage>
        <taxon>Eukaryota</taxon>
        <taxon>Viridiplantae</taxon>
        <taxon>Streptophyta</taxon>
        <taxon>Embryophyta</taxon>
        <taxon>Tracheophyta</taxon>
        <taxon>Spermatophyta</taxon>
        <taxon>Magnoliopsida</taxon>
        <taxon>eudicotyledons</taxon>
        <taxon>Gunneridae</taxon>
        <taxon>Pentapetalae</taxon>
        <taxon>rosids</taxon>
        <taxon>malvids</taxon>
        <taxon>Sapindales</taxon>
        <taxon>Sapindaceae</taxon>
        <taxon>Hippocastanoideae</taxon>
        <taxon>Acereae</taxon>
        <taxon>Acer</taxon>
    </lineage>
</organism>
<dbReference type="EMBL" id="JAJSOW010000105">
    <property type="protein sequence ID" value="KAI9164715.1"/>
    <property type="molecule type" value="Genomic_DNA"/>
</dbReference>
<reference evidence="2" key="2">
    <citation type="submission" date="2023-02" db="EMBL/GenBank/DDBJ databases">
        <authorList>
            <person name="Swenson N.G."/>
            <person name="Wegrzyn J.L."/>
            <person name="Mcevoy S.L."/>
        </authorList>
    </citation>
    <scope>NUCLEOTIDE SEQUENCE</scope>
    <source>
        <strain evidence="2">91603</strain>
        <tissue evidence="2">Leaf</tissue>
    </source>
</reference>
<keyword evidence="3" id="KW-1185">Reference proteome</keyword>
<comment type="caution">
    <text evidence="2">The sequence shown here is derived from an EMBL/GenBank/DDBJ whole genome shotgun (WGS) entry which is preliminary data.</text>
</comment>
<sequence>MSMTLSLVGTLFPIIDLHVEAAATASEDVSEYEALQQVLLEESYSLLQIHICIHITTHQQICGNLSSRCL</sequence>
<reference evidence="2" key="1">
    <citation type="journal article" date="2022" name="Plant J.">
        <title>Strategies of tolerance reflected in two North American maple genomes.</title>
        <authorList>
            <person name="McEvoy S.L."/>
            <person name="Sezen U.U."/>
            <person name="Trouern-Trend A."/>
            <person name="McMahon S.M."/>
            <person name="Schaberg P.G."/>
            <person name="Yang J."/>
            <person name="Wegrzyn J.L."/>
            <person name="Swenson N.G."/>
        </authorList>
    </citation>
    <scope>NUCLEOTIDE SEQUENCE</scope>
    <source>
        <strain evidence="2">91603</strain>
    </source>
</reference>
<feature type="signal peptide" evidence="1">
    <location>
        <begin position="1"/>
        <end position="21"/>
    </location>
</feature>
<proteinExistence type="predicted"/>
<accession>A0AAD5NK61</accession>
<gene>
    <name evidence="2" type="ORF">LWI28_000743</name>
</gene>
<feature type="chain" id="PRO_5042283608" evidence="1">
    <location>
        <begin position="22"/>
        <end position="70"/>
    </location>
</feature>
<protein>
    <submittedName>
        <fullName evidence="2">Uncharacterized protein</fullName>
    </submittedName>
</protein>
<keyword evidence="1" id="KW-0732">Signal</keyword>
<dbReference type="Proteomes" id="UP001064489">
    <property type="component" value="Chromosome 10"/>
</dbReference>
<evidence type="ECO:0000313" key="3">
    <source>
        <dbReference type="Proteomes" id="UP001064489"/>
    </source>
</evidence>